<keyword evidence="2" id="KW-0732">Signal</keyword>
<organism evidence="3 4">
    <name type="scientific">Rhodnius prolixus</name>
    <name type="common">Triatomid bug</name>
    <dbReference type="NCBI Taxonomy" id="13249"/>
    <lineage>
        <taxon>Eukaryota</taxon>
        <taxon>Metazoa</taxon>
        <taxon>Ecdysozoa</taxon>
        <taxon>Arthropoda</taxon>
        <taxon>Hexapoda</taxon>
        <taxon>Insecta</taxon>
        <taxon>Pterygota</taxon>
        <taxon>Neoptera</taxon>
        <taxon>Paraneoptera</taxon>
        <taxon>Hemiptera</taxon>
        <taxon>Heteroptera</taxon>
        <taxon>Panheteroptera</taxon>
        <taxon>Cimicomorpha</taxon>
        <taxon>Reduviidae</taxon>
        <taxon>Triatominae</taxon>
        <taxon>Rhodnius</taxon>
    </lineage>
</organism>
<feature type="compositionally biased region" description="Polar residues" evidence="1">
    <location>
        <begin position="128"/>
        <end position="141"/>
    </location>
</feature>
<dbReference type="GeneID" id="141461388"/>
<sequence>MKAEIGTLLLIVGLAATMSFEKDEKPIELRFKREPQNHEIGVQVSHGSSSGTSGSISYTYRFKRSPKGDLEHIRYWPERTGGRIGTSHRFRRDADKILEKDRKDEVPLTDLVRDKRKAKNNEIGLQLSHGSRSGTSGSITYTHRFKRSP</sequence>
<feature type="chain" id="PRO_5043780571" evidence="2">
    <location>
        <begin position="20"/>
        <end position="149"/>
    </location>
</feature>
<evidence type="ECO:0000313" key="3">
    <source>
        <dbReference type="EnsemblMetazoa" id="RPRC011836-PA"/>
    </source>
</evidence>
<dbReference type="EnsemblMetazoa" id="RPRC011836-RA">
    <property type="protein sequence ID" value="RPRC011836-PA"/>
    <property type="gene ID" value="RPRC011836"/>
</dbReference>
<accession>T1I6B7</accession>
<dbReference type="RefSeq" id="XP_073998507.1">
    <property type="nucleotide sequence ID" value="XM_074142406.1"/>
</dbReference>
<feature type="signal peptide" evidence="2">
    <location>
        <begin position="1"/>
        <end position="19"/>
    </location>
</feature>
<reference evidence="3" key="1">
    <citation type="submission" date="2015-05" db="UniProtKB">
        <authorList>
            <consortium name="EnsemblMetazoa"/>
        </authorList>
    </citation>
    <scope>IDENTIFICATION</scope>
</reference>
<evidence type="ECO:0000313" key="4">
    <source>
        <dbReference type="Proteomes" id="UP000015103"/>
    </source>
</evidence>
<protein>
    <submittedName>
        <fullName evidence="3">Uncharacterized protein</fullName>
    </submittedName>
</protein>
<name>T1I6B7_RHOPR</name>
<keyword evidence="4" id="KW-1185">Reference proteome</keyword>
<evidence type="ECO:0000256" key="2">
    <source>
        <dbReference type="SAM" id="SignalP"/>
    </source>
</evidence>
<dbReference type="Proteomes" id="UP000015103">
    <property type="component" value="Unassembled WGS sequence"/>
</dbReference>
<evidence type="ECO:0000256" key="1">
    <source>
        <dbReference type="SAM" id="MobiDB-lite"/>
    </source>
</evidence>
<dbReference type="HOGENOM" id="CLU_1751981_0_0_1"/>
<proteinExistence type="predicted"/>
<feature type="region of interest" description="Disordered" evidence="1">
    <location>
        <begin position="119"/>
        <end position="149"/>
    </location>
</feature>
<dbReference type="InParanoid" id="T1I6B7"/>
<dbReference type="EMBL" id="ACPB03001807">
    <property type="status" value="NOT_ANNOTATED_CDS"/>
    <property type="molecule type" value="Genomic_DNA"/>
</dbReference>
<dbReference type="VEuPathDB" id="VectorBase:RPRC011836"/>
<dbReference type="AlphaFoldDB" id="T1I6B7"/>